<dbReference type="InterPro" id="IPR051048">
    <property type="entry name" value="Peptidase_S8/S53_subtilisin"/>
</dbReference>
<dbReference type="GO" id="GO:0006508">
    <property type="term" value="P:proteolysis"/>
    <property type="evidence" value="ECO:0007669"/>
    <property type="project" value="UniProtKB-KW"/>
</dbReference>
<organism evidence="7 8">
    <name type="scientific">Colletotrichum spaethianum</name>
    <dbReference type="NCBI Taxonomy" id="700344"/>
    <lineage>
        <taxon>Eukaryota</taxon>
        <taxon>Fungi</taxon>
        <taxon>Dikarya</taxon>
        <taxon>Ascomycota</taxon>
        <taxon>Pezizomycotina</taxon>
        <taxon>Sordariomycetes</taxon>
        <taxon>Hypocreomycetidae</taxon>
        <taxon>Glomerellales</taxon>
        <taxon>Glomerellaceae</taxon>
        <taxon>Colletotrichum</taxon>
        <taxon>Colletotrichum spaethianum species complex</taxon>
    </lineage>
</organism>
<comment type="caution">
    <text evidence="7">The sequence shown here is derived from an EMBL/GenBank/DDBJ whole genome shotgun (WGS) entry which is preliminary data.</text>
</comment>
<feature type="domain" description="Peptidase S8/S53" evidence="6">
    <location>
        <begin position="200"/>
        <end position="547"/>
    </location>
</feature>
<dbReference type="GO" id="GO:0004252">
    <property type="term" value="F:serine-type endopeptidase activity"/>
    <property type="evidence" value="ECO:0007669"/>
    <property type="project" value="UniProtKB-UniRule"/>
</dbReference>
<dbReference type="InterPro" id="IPR036852">
    <property type="entry name" value="Peptidase_S8/S53_dom_sf"/>
</dbReference>
<protein>
    <submittedName>
        <fullName evidence="7">Serine racemase</fullName>
    </submittedName>
</protein>
<dbReference type="InterPro" id="IPR008979">
    <property type="entry name" value="Galactose-bd-like_sf"/>
</dbReference>
<comment type="similarity">
    <text evidence="1 5">Belongs to the peptidase S8 family.</text>
</comment>
<dbReference type="AlphaFoldDB" id="A0AA37LA73"/>
<keyword evidence="8" id="KW-1185">Reference proteome</keyword>
<dbReference type="Gene3D" id="2.60.120.380">
    <property type="match status" value="1"/>
</dbReference>
<evidence type="ECO:0000256" key="3">
    <source>
        <dbReference type="ARBA" id="ARBA00022801"/>
    </source>
</evidence>
<keyword evidence="2 5" id="KW-0645">Protease</keyword>
<dbReference type="Gene3D" id="3.40.50.200">
    <property type="entry name" value="Peptidase S8/S53 domain"/>
    <property type="match status" value="1"/>
</dbReference>
<evidence type="ECO:0000259" key="6">
    <source>
        <dbReference type="Pfam" id="PF00082"/>
    </source>
</evidence>
<feature type="active site" description="Charge relay system" evidence="5">
    <location>
        <position position="489"/>
    </location>
</feature>
<sequence length="692" mass="75797">MTSITINGNTVKSDEIPDHVPQTAQGTNFILVQGRYRDFNANEKKELADLKVEIQEYVAEHTYLCRYMPKDLDPIRAKPYVKNVTIYLREFKTTLSLKDTVERDENRTNYEIDCILHDNPNVNARDLAPHIATAAGADIKKLEICPSRIRLTVHQDKLQELVKLDSVNRIEEVRPDELFNDQARGTLNADMLALSTAYQGAGQRICVADTGFDQGKISDEPPIEVHPAFAGSLEHLDFLYPDEKYADPRDPVGHGTHVCASICGSGIYKHPELGNISVRGTAPSAKLMVQSISKWDTDWKKWIIKVPVDLFRDLFSKPYGLGVRIHSNSWSKAWDETSGQIDYEAQATDIDRFIYENPDFTILVAAGNHADKTKKWGSQIGAASAAKNAITVGATGSSRANDGQRFVGIPGAKPVTKVNDTAIFSSRGPTKPSLDKDGKPFSGRIKPDIVAPGVAILSAASRAVSKYDAVRTRFGPSADIDWLFMSGTSMPTPLVAGCVALLREALQRHGKQHPSSSLIKSLLVNGAVNYSEACGLGLGYDYEQGFGRVDVDSSIAMIAASSFIEGGSLLEATQFDVSALRQIPETEKRWASAEIPVPSGRNRLVVTLAYPDPPGSLLQNDLNLIVLSAGAERHGNMGKGKEFDHINNVEKVIWDNVPGASFKIVVRVSNNVKPESRATFAVAWDIRAMAKI</sequence>
<dbReference type="InterPro" id="IPR000209">
    <property type="entry name" value="Peptidase_S8/S53_dom"/>
</dbReference>
<feature type="active site" description="Charge relay system" evidence="5">
    <location>
        <position position="254"/>
    </location>
</feature>
<evidence type="ECO:0000313" key="8">
    <source>
        <dbReference type="Proteomes" id="UP001055115"/>
    </source>
</evidence>
<keyword evidence="4 5" id="KW-0720">Serine protease</keyword>
<dbReference type="PANTHER" id="PTHR43399">
    <property type="entry name" value="SUBTILISIN-RELATED"/>
    <property type="match status" value="1"/>
</dbReference>
<reference evidence="7 8" key="1">
    <citation type="submission" date="2022-03" db="EMBL/GenBank/DDBJ databases">
        <title>Genome data of Colletotrichum spp.</title>
        <authorList>
            <person name="Utami Y.D."/>
            <person name="Hiruma K."/>
        </authorList>
    </citation>
    <scope>NUCLEOTIDE SEQUENCE [LARGE SCALE GENOMIC DNA]</scope>
    <source>
        <strain evidence="7 8">MAFF 239500</strain>
    </source>
</reference>
<dbReference type="PROSITE" id="PS51892">
    <property type="entry name" value="SUBTILASE"/>
    <property type="match status" value="1"/>
</dbReference>
<dbReference type="RefSeq" id="XP_049125220.1">
    <property type="nucleotide sequence ID" value="XM_049269263.1"/>
</dbReference>
<dbReference type="InterPro" id="IPR034058">
    <property type="entry name" value="TagA/B/C/D_pept_dom"/>
</dbReference>
<dbReference type="Pfam" id="PF00082">
    <property type="entry name" value="Peptidase_S8"/>
    <property type="match status" value="1"/>
</dbReference>
<feature type="active site" description="Charge relay system" evidence="5">
    <location>
        <position position="209"/>
    </location>
</feature>
<dbReference type="SUPFAM" id="SSF52743">
    <property type="entry name" value="Subtilisin-like"/>
    <property type="match status" value="1"/>
</dbReference>
<evidence type="ECO:0000256" key="1">
    <source>
        <dbReference type="ARBA" id="ARBA00011073"/>
    </source>
</evidence>
<accession>A0AA37LA73</accession>
<keyword evidence="3 5" id="KW-0378">Hydrolase</keyword>
<dbReference type="PANTHER" id="PTHR43399:SF4">
    <property type="entry name" value="CELL WALL-ASSOCIATED PROTEASE"/>
    <property type="match status" value="1"/>
</dbReference>
<evidence type="ECO:0000256" key="4">
    <source>
        <dbReference type="ARBA" id="ARBA00022825"/>
    </source>
</evidence>
<name>A0AA37LA73_9PEZI</name>
<proteinExistence type="inferred from homology"/>
<dbReference type="InterPro" id="IPR015500">
    <property type="entry name" value="Peptidase_S8_subtilisin-rel"/>
</dbReference>
<gene>
    <name evidence="7" type="ORF">ColSpa_03051</name>
</gene>
<evidence type="ECO:0000313" key="7">
    <source>
        <dbReference type="EMBL" id="GKT42870.1"/>
    </source>
</evidence>
<dbReference type="Proteomes" id="UP001055115">
    <property type="component" value="Unassembled WGS sequence"/>
</dbReference>
<evidence type="ECO:0000256" key="5">
    <source>
        <dbReference type="PROSITE-ProRule" id="PRU01240"/>
    </source>
</evidence>
<dbReference type="GeneID" id="73323853"/>
<dbReference type="EMBL" id="BQXU01000006">
    <property type="protein sequence ID" value="GKT42870.1"/>
    <property type="molecule type" value="Genomic_DNA"/>
</dbReference>
<dbReference type="CDD" id="cd04842">
    <property type="entry name" value="Peptidases_S8_Kp43_protease"/>
    <property type="match status" value="1"/>
</dbReference>
<dbReference type="SUPFAM" id="SSF49785">
    <property type="entry name" value="Galactose-binding domain-like"/>
    <property type="match status" value="1"/>
</dbReference>
<dbReference type="PRINTS" id="PR00723">
    <property type="entry name" value="SUBTILISIN"/>
</dbReference>
<evidence type="ECO:0000256" key="2">
    <source>
        <dbReference type="ARBA" id="ARBA00022670"/>
    </source>
</evidence>